<gene>
    <name evidence="2" type="ORF">HG421_18505</name>
</gene>
<evidence type="ECO:0000313" key="2">
    <source>
        <dbReference type="EMBL" id="QJD69489.1"/>
    </source>
</evidence>
<accession>A0A7Z2VDD7</accession>
<reference evidence="2 3" key="2">
    <citation type="submission" date="2020-04" db="EMBL/GenBank/DDBJ databases">
        <authorList>
            <person name="Fomenkov A."/>
            <person name="Anton B.P."/>
            <person name="Roberts R.J."/>
        </authorList>
    </citation>
    <scope>NUCLEOTIDE SEQUENCE [LARGE SCALE GENOMIC DNA]</scope>
    <source>
        <strain evidence="2 3">NEB122</strain>
    </source>
</reference>
<dbReference type="Proteomes" id="UP000503498">
    <property type="component" value="Chromosome"/>
</dbReference>
<evidence type="ECO:0000256" key="1">
    <source>
        <dbReference type="SAM" id="MobiDB-lite"/>
    </source>
</evidence>
<dbReference type="AlphaFoldDB" id="A0A7Z2VDD7"/>
<dbReference type="Pfam" id="PF13835">
    <property type="entry name" value="DUF4194"/>
    <property type="match status" value="1"/>
</dbReference>
<protein>
    <submittedName>
        <fullName evidence="2">DUF4194 domain-containing protein</fullName>
    </submittedName>
</protein>
<feature type="compositionally biased region" description="Acidic residues" evidence="1">
    <location>
        <begin position="16"/>
        <end position="25"/>
    </location>
</feature>
<name>A0A7Z2VDD7_XANCA</name>
<sequence>MNWPEHDHDHAHDPDQTETETESDTETTAQLDSSPTPGNGLFVGDTGQLPVDARRVLCQLLSGPSVDAQRHGRLWPALLRGETAIRSALAELFLELVLDRDAGIAFTRQADTGELETPVLLRSSPLTFIDSVLLLHLRQQLADADARGVRAVVEEAELSDALAVYEKNLSTDRAGFLRRVATAVQKMKDNHVLTRLRGDDARYEVSPALKLLFSAEDVAALGQVYRQLREGPANTDTDAPTARA</sequence>
<reference evidence="2 3" key="1">
    <citation type="submission" date="2020-04" db="EMBL/GenBank/DDBJ databases">
        <title>Genome-Wide Identification of 5-Methylcytosine Sites in Bacterial Genomes By High-Throughput Sequencing of MspJI Restriction Fragments.</title>
        <authorList>
            <person name="Wu V."/>
        </authorList>
    </citation>
    <scope>NUCLEOTIDE SEQUENCE [LARGE SCALE GENOMIC DNA]</scope>
    <source>
        <strain evidence="2 3">NEB122</strain>
    </source>
</reference>
<feature type="region of interest" description="Disordered" evidence="1">
    <location>
        <begin position="1"/>
        <end position="45"/>
    </location>
</feature>
<feature type="compositionally biased region" description="Basic and acidic residues" evidence="1">
    <location>
        <begin position="1"/>
        <end position="15"/>
    </location>
</feature>
<dbReference type="RefSeq" id="WP_169707627.1">
    <property type="nucleotide sequence ID" value="NZ_CP051651.1"/>
</dbReference>
<dbReference type="InterPro" id="IPR025449">
    <property type="entry name" value="JetB"/>
</dbReference>
<proteinExistence type="predicted"/>
<evidence type="ECO:0000313" key="3">
    <source>
        <dbReference type="Proteomes" id="UP000503498"/>
    </source>
</evidence>
<organism evidence="2 3">
    <name type="scientific">Xanthomonas campestris pv. badrii</name>
    <dbReference type="NCBI Taxonomy" id="149696"/>
    <lineage>
        <taxon>Bacteria</taxon>
        <taxon>Pseudomonadati</taxon>
        <taxon>Pseudomonadota</taxon>
        <taxon>Gammaproteobacteria</taxon>
        <taxon>Lysobacterales</taxon>
        <taxon>Lysobacteraceae</taxon>
        <taxon>Xanthomonas</taxon>
    </lineage>
</organism>
<dbReference type="EMBL" id="CP051651">
    <property type="protein sequence ID" value="QJD69489.1"/>
    <property type="molecule type" value="Genomic_DNA"/>
</dbReference>